<dbReference type="Proteomes" id="UP000183047">
    <property type="component" value="Unassembled WGS sequence"/>
</dbReference>
<dbReference type="InterPro" id="IPR045691">
    <property type="entry name" value="DUF6056"/>
</dbReference>
<feature type="transmembrane region" description="Helical" evidence="1">
    <location>
        <begin position="112"/>
        <end position="131"/>
    </location>
</feature>
<dbReference type="AlphaFoldDB" id="A0A1G5CA80"/>
<evidence type="ECO:0000256" key="1">
    <source>
        <dbReference type="SAM" id="Phobius"/>
    </source>
</evidence>
<organism evidence="2 3">
    <name type="scientific">Butyrivibrio hungatei</name>
    <dbReference type="NCBI Taxonomy" id="185008"/>
    <lineage>
        <taxon>Bacteria</taxon>
        <taxon>Bacillati</taxon>
        <taxon>Bacillota</taxon>
        <taxon>Clostridia</taxon>
        <taxon>Lachnospirales</taxon>
        <taxon>Lachnospiraceae</taxon>
        <taxon>Butyrivibrio</taxon>
    </lineage>
</organism>
<dbReference type="Pfam" id="PF19528">
    <property type="entry name" value="DUF6056"/>
    <property type="match status" value="1"/>
</dbReference>
<feature type="transmembrane region" description="Helical" evidence="1">
    <location>
        <begin position="81"/>
        <end position="100"/>
    </location>
</feature>
<dbReference type="EMBL" id="FMUR01000006">
    <property type="protein sequence ID" value="SCX99312.1"/>
    <property type="molecule type" value="Genomic_DNA"/>
</dbReference>
<reference evidence="3" key="1">
    <citation type="submission" date="2016-10" db="EMBL/GenBank/DDBJ databases">
        <authorList>
            <person name="Varghese N."/>
            <person name="Submissions S."/>
        </authorList>
    </citation>
    <scope>NUCLEOTIDE SEQUENCE [LARGE SCALE GENOMIC DNA]</scope>
    <source>
        <strain evidence="3">XBD2006</strain>
    </source>
</reference>
<feature type="transmembrane region" description="Helical" evidence="1">
    <location>
        <begin position="9"/>
        <end position="27"/>
    </location>
</feature>
<evidence type="ECO:0000313" key="3">
    <source>
        <dbReference type="Proteomes" id="UP000183047"/>
    </source>
</evidence>
<evidence type="ECO:0008006" key="4">
    <source>
        <dbReference type="Google" id="ProtNLM"/>
    </source>
</evidence>
<keyword evidence="3" id="KW-1185">Reference proteome</keyword>
<dbReference type="RefSeq" id="WP_074461730.1">
    <property type="nucleotide sequence ID" value="NZ_FMUR01000006.1"/>
</dbReference>
<accession>A0A1G5CA80</accession>
<feature type="transmembrane region" description="Helical" evidence="1">
    <location>
        <begin position="299"/>
        <end position="318"/>
    </location>
</feature>
<proteinExistence type="predicted"/>
<keyword evidence="1" id="KW-0472">Membrane</keyword>
<feature type="transmembrane region" description="Helical" evidence="1">
    <location>
        <begin position="166"/>
        <end position="181"/>
    </location>
</feature>
<keyword evidence="1" id="KW-0812">Transmembrane</keyword>
<keyword evidence="1" id="KW-1133">Transmembrane helix</keyword>
<name>A0A1G5CA80_9FIRM</name>
<evidence type="ECO:0000313" key="2">
    <source>
        <dbReference type="EMBL" id="SCX99312.1"/>
    </source>
</evidence>
<gene>
    <name evidence="2" type="ORF">SAMN02910451_01008</name>
</gene>
<feature type="transmembrane region" description="Helical" evidence="1">
    <location>
        <begin position="324"/>
        <end position="344"/>
    </location>
</feature>
<feature type="transmembrane region" description="Helical" evidence="1">
    <location>
        <begin position="365"/>
        <end position="383"/>
    </location>
</feature>
<sequence length="479" mass="54573">MSEKLRKKIFYILMAAAFLSVLIYAFLTPNMSDDLNYGRDVAEAENFFDLFKQEHEHYMNHGGRSVAHFILRVFLFMGTKSVFNVVSAVVFTILTLLIYANVDMRRKYDIRVYAVVLGFLWLLDPTISQTVFWEDGACNYLFTTTILLGFMTYFRKCMIAEKKNNLALMIVFSVWGILAGWCNENTSGGVILFLLVLLYLKWREKKSLSFIKTWMICGLIGSCTGFLIMFLSPSNFTRGSDAASKEAHSGLLGIMARFLKIILNIKENYIVLTLMFVVLLILIRSICASKEKYSEVSGFMKVMGFIALISALALIAVPEGPQLRAYYGASIFLMIAVINGIAVVGNMANLMVSAEDSLLEKLIQGLYTSAVVVMGIWLSFVYIEQGALVARVNREYKERYDYLERQAAAGVEDVEVPMLRPQWYSKYTDMAYECDIVEGWVGNEEDPRYGDYYVNRNVYCEQYGFDSLTGVEREGWTEY</sequence>
<dbReference type="OrthoDB" id="1661582at2"/>
<feature type="transmembrane region" description="Helical" evidence="1">
    <location>
        <begin position="137"/>
        <end position="154"/>
    </location>
</feature>
<feature type="transmembrane region" description="Helical" evidence="1">
    <location>
        <begin position="214"/>
        <end position="232"/>
    </location>
</feature>
<protein>
    <recommendedName>
        <fullName evidence="4">Glycosyltransferase RgtA/B/C/D-like domain-containing protein</fullName>
    </recommendedName>
</protein>
<feature type="transmembrane region" description="Helical" evidence="1">
    <location>
        <begin position="269"/>
        <end position="287"/>
    </location>
</feature>